<proteinExistence type="predicted"/>
<protein>
    <recommendedName>
        <fullName evidence="2">DUF2157 domain-containing protein</fullName>
    </recommendedName>
</protein>
<dbReference type="KEGG" id="doa:AXF15_05905"/>
<dbReference type="AlphaFoldDB" id="A0A0X8JQ32"/>
<feature type="transmembrane region" description="Helical" evidence="1">
    <location>
        <begin position="325"/>
        <end position="346"/>
    </location>
</feature>
<feature type="transmembrane region" description="Helical" evidence="1">
    <location>
        <begin position="104"/>
        <end position="123"/>
    </location>
</feature>
<dbReference type="EMBL" id="CP014230">
    <property type="protein sequence ID" value="AMD92682.1"/>
    <property type="molecule type" value="Genomic_DNA"/>
</dbReference>
<feature type="transmembrane region" description="Helical" evidence="1">
    <location>
        <begin position="358"/>
        <end position="380"/>
    </location>
</feature>
<sequence length="446" mass="48550">MSRFDRKTRARLDAWTKAGLISSGQAAAIDAYEEARSGPSWGILVFAGFGALALGLGVILLFAYNWEKMHKFAKLGVIFGGLALAHGAGLWLRRENRPLLAETAHLVGTMLFGAGIFLVAQIYHVSAHYPDAFLIWALGALLLTWVLPSVQQGWLASGLLCVWAFSEYISYDARMAAAPLLVFAGTGLPAWKLRSPALLTASALCTTLTAMAGIVVSDETIFMILLSMAVLFAALGWLLRRRGDFPQASAVFRNVSLALYLPLMFVLSFYDMGRFLLPEAGFWQDEPFVLWGRLAALLLASAVLGGWAVWQAVRRDEAGTAACRVHLLLPIAVYAVYLLLALVFSADLPGLEQSYTVWVILAALGSLAFLHHAVLGLWVGSRETRPWLVAGSALLLTAWVFVRFGDLFENLLARGAAFLVLSGALFFIAAMYHRQRREAAAGRNAS</sequence>
<feature type="domain" description="DUF2157" evidence="2">
    <location>
        <begin position="14"/>
        <end position="149"/>
    </location>
</feature>
<dbReference type="InterPro" id="IPR018677">
    <property type="entry name" value="DUF2157"/>
</dbReference>
<feature type="transmembrane region" description="Helical" evidence="1">
    <location>
        <begin position="198"/>
        <end position="215"/>
    </location>
</feature>
<evidence type="ECO:0000256" key="1">
    <source>
        <dbReference type="SAM" id="Phobius"/>
    </source>
</evidence>
<feature type="transmembrane region" description="Helical" evidence="1">
    <location>
        <begin position="411"/>
        <end position="432"/>
    </location>
</feature>
<keyword evidence="1" id="KW-0812">Transmembrane</keyword>
<feature type="transmembrane region" description="Helical" evidence="1">
    <location>
        <begin position="387"/>
        <end position="405"/>
    </location>
</feature>
<feature type="transmembrane region" description="Helical" evidence="1">
    <location>
        <begin position="41"/>
        <end position="66"/>
    </location>
</feature>
<feature type="transmembrane region" description="Helical" evidence="1">
    <location>
        <begin position="251"/>
        <end position="270"/>
    </location>
</feature>
<feature type="transmembrane region" description="Helical" evidence="1">
    <location>
        <begin position="221"/>
        <end position="239"/>
    </location>
</feature>
<keyword evidence="4" id="KW-1185">Reference proteome</keyword>
<feature type="transmembrane region" description="Helical" evidence="1">
    <location>
        <begin position="129"/>
        <end position="146"/>
    </location>
</feature>
<accession>A0A0X8JQ32</accession>
<organism evidence="3 4">
    <name type="scientific">Desulfomicrobium orale DSM 12838</name>
    <dbReference type="NCBI Taxonomy" id="888061"/>
    <lineage>
        <taxon>Bacteria</taxon>
        <taxon>Pseudomonadati</taxon>
        <taxon>Thermodesulfobacteriota</taxon>
        <taxon>Desulfovibrionia</taxon>
        <taxon>Desulfovibrionales</taxon>
        <taxon>Desulfomicrobiaceae</taxon>
        <taxon>Desulfomicrobium</taxon>
    </lineage>
</organism>
<dbReference type="STRING" id="888061.AXF15_05905"/>
<feature type="transmembrane region" description="Helical" evidence="1">
    <location>
        <begin position="72"/>
        <end position="92"/>
    </location>
</feature>
<name>A0A0X8JQ32_9BACT</name>
<gene>
    <name evidence="3" type="ORF">AXF15_05905</name>
</gene>
<evidence type="ECO:0000259" key="2">
    <source>
        <dbReference type="Pfam" id="PF09925"/>
    </source>
</evidence>
<keyword evidence="1" id="KW-1133">Transmembrane helix</keyword>
<feature type="transmembrane region" description="Helical" evidence="1">
    <location>
        <begin position="175"/>
        <end position="191"/>
    </location>
</feature>
<dbReference type="Proteomes" id="UP000063964">
    <property type="component" value="Chromosome"/>
</dbReference>
<evidence type="ECO:0000313" key="4">
    <source>
        <dbReference type="Proteomes" id="UP000063964"/>
    </source>
</evidence>
<reference evidence="4" key="1">
    <citation type="submission" date="2016-02" db="EMBL/GenBank/DDBJ databases">
        <authorList>
            <person name="Holder M.E."/>
            <person name="Ajami N.J."/>
            <person name="Petrosino J.F."/>
        </authorList>
    </citation>
    <scope>NUCLEOTIDE SEQUENCE [LARGE SCALE GENOMIC DNA]</scope>
    <source>
        <strain evidence="4">DSM 12838</strain>
    </source>
</reference>
<keyword evidence="1" id="KW-0472">Membrane</keyword>
<dbReference type="RefSeq" id="WP_066604616.1">
    <property type="nucleotide sequence ID" value="NZ_CP014230.1"/>
</dbReference>
<dbReference type="OrthoDB" id="327621at2"/>
<dbReference type="Pfam" id="PF09925">
    <property type="entry name" value="DUF2157"/>
    <property type="match status" value="1"/>
</dbReference>
<feature type="transmembrane region" description="Helical" evidence="1">
    <location>
        <begin position="290"/>
        <end position="313"/>
    </location>
</feature>
<evidence type="ECO:0000313" key="3">
    <source>
        <dbReference type="EMBL" id="AMD92682.1"/>
    </source>
</evidence>